<evidence type="ECO:0000256" key="12">
    <source>
        <dbReference type="ARBA" id="ARBA00049645"/>
    </source>
</evidence>
<gene>
    <name evidence="18" type="ORF">LRS13_06420</name>
</gene>
<keyword evidence="9" id="KW-0753">Steroid metabolism</keyword>
<evidence type="ECO:0000256" key="14">
    <source>
        <dbReference type="ARBA" id="ARBA00049744"/>
    </source>
</evidence>
<accession>A0ABY5PKQ9</accession>
<keyword evidence="7" id="KW-0443">Lipid metabolism</keyword>
<dbReference type="SUPFAM" id="SSF51905">
    <property type="entry name" value="FAD/NAD(P)-binding domain"/>
    <property type="match status" value="1"/>
</dbReference>
<protein>
    <recommendedName>
        <fullName evidence="14">Cholesterol oxidase</fullName>
        <ecNumber evidence="13">1.1.3.6</ecNumber>
        <ecNumber evidence="11">5.3.3.1</ecNumber>
    </recommendedName>
    <alternativeName>
        <fullName evidence="15">Cholesterol isomerase</fullName>
    </alternativeName>
</protein>
<keyword evidence="19" id="KW-1185">Reference proteome</keyword>
<dbReference type="Gene3D" id="3.50.50.60">
    <property type="entry name" value="FAD/NAD(P)-binding domain"/>
    <property type="match status" value="3"/>
</dbReference>
<dbReference type="Pfam" id="PF05199">
    <property type="entry name" value="GMC_oxred_C"/>
    <property type="match status" value="1"/>
</dbReference>
<dbReference type="EC" id="1.1.3.6" evidence="13"/>
<evidence type="ECO:0000256" key="5">
    <source>
        <dbReference type="ARBA" id="ARBA00022827"/>
    </source>
</evidence>
<keyword evidence="8" id="KW-1207">Sterol metabolism</keyword>
<sequence length="544" mass="58661">MDTQRGTFDADWLVIGSGFGGSTSALRLAEKGHRVQVLECGRRFADDEFATSTWQMSRYYWLPKLGLKGVLRMSAFKDVFVVSGSGVGGGSLGYANTLYRARPGFYQDPQIKALADWEAELAPHYETAERMLGVVEYDQDTPADLLLKEYAEEIGVGDSYAKTRVGVFLAEPGKTVGDPFFGGEGPDRTGCMRCGSCMVGCRFGAKNTLVKNYLHLAESRGVKIRPERTVTSIRPLGPPDGSGGYVVTHEATGRWLRRDPQTITAKGVVVAAGALGTNKLLFRCKLDGGLPNISDRLGHLVRTNSESILAVTARDDARDFTRGVAITSSIYPDADTHIEPVTYGKAGDSQSLLFTLMTEAGGRGTQPVALIKNIVRNPGHFVRAARTRHWSRRTVVLLVMQTLPGAMRLKVKRRWPNGNPVLTTEQDPHNPNPDKIPAAYRAAEWVQERIGGTAQAMVTEATLAIPTTAHILGGAVVGESPQTGVVDADHRVFGYDNLLVCDGSAVPANIGANPSLTITAMTERAMSRLPDGAGPKPVPVRLAS</sequence>
<evidence type="ECO:0000313" key="18">
    <source>
        <dbReference type="EMBL" id="UUY05157.1"/>
    </source>
</evidence>
<proteinExistence type="inferred from homology"/>
<evidence type="ECO:0000256" key="6">
    <source>
        <dbReference type="ARBA" id="ARBA00023002"/>
    </source>
</evidence>
<evidence type="ECO:0000256" key="4">
    <source>
        <dbReference type="ARBA" id="ARBA00022630"/>
    </source>
</evidence>
<comment type="similarity">
    <text evidence="2">Belongs to the GMC oxidoreductase family.</text>
</comment>
<dbReference type="Proteomes" id="UP001058860">
    <property type="component" value="Chromosome"/>
</dbReference>
<dbReference type="InterPro" id="IPR006076">
    <property type="entry name" value="FAD-dep_OxRdtase"/>
</dbReference>
<evidence type="ECO:0000256" key="10">
    <source>
        <dbReference type="ARBA" id="ARBA00023235"/>
    </source>
</evidence>
<keyword evidence="5" id="KW-0274">FAD</keyword>
<evidence type="ECO:0000256" key="7">
    <source>
        <dbReference type="ARBA" id="ARBA00023098"/>
    </source>
</evidence>
<evidence type="ECO:0000256" key="3">
    <source>
        <dbReference type="ARBA" id="ARBA00022548"/>
    </source>
</evidence>
<dbReference type="InterPro" id="IPR036188">
    <property type="entry name" value="FAD/NAD-bd_sf"/>
</dbReference>
<feature type="domain" description="FAD dependent oxidoreductase" evidence="16">
    <location>
        <begin position="11"/>
        <end position="306"/>
    </location>
</feature>
<keyword evidence="4" id="KW-0285">Flavoprotein</keyword>
<evidence type="ECO:0000256" key="1">
    <source>
        <dbReference type="ARBA" id="ARBA00001974"/>
    </source>
</evidence>
<evidence type="ECO:0000256" key="15">
    <source>
        <dbReference type="ARBA" id="ARBA00049778"/>
    </source>
</evidence>
<dbReference type="InterPro" id="IPR007867">
    <property type="entry name" value="GMC_OxRtase_C"/>
</dbReference>
<evidence type="ECO:0000256" key="13">
    <source>
        <dbReference type="ARBA" id="ARBA00049723"/>
    </source>
</evidence>
<comment type="cofactor">
    <cofactor evidence="1">
        <name>FAD</name>
        <dbReference type="ChEBI" id="CHEBI:57692"/>
    </cofactor>
</comment>
<dbReference type="Pfam" id="PF01266">
    <property type="entry name" value="DAO"/>
    <property type="match status" value="1"/>
</dbReference>
<keyword evidence="3" id="KW-0153">Cholesterol metabolism</keyword>
<evidence type="ECO:0000256" key="8">
    <source>
        <dbReference type="ARBA" id="ARBA00023166"/>
    </source>
</evidence>
<dbReference type="PANTHER" id="PTHR47470">
    <property type="entry name" value="CHOLESTEROL OXIDASE"/>
    <property type="match status" value="1"/>
</dbReference>
<keyword evidence="10" id="KW-0413">Isomerase</keyword>
<organism evidence="18 19">
    <name type="scientific">Svornostia abyssi</name>
    <dbReference type="NCBI Taxonomy" id="2898438"/>
    <lineage>
        <taxon>Bacteria</taxon>
        <taxon>Bacillati</taxon>
        <taxon>Actinomycetota</taxon>
        <taxon>Thermoleophilia</taxon>
        <taxon>Solirubrobacterales</taxon>
        <taxon>Baekduiaceae</taxon>
        <taxon>Svornostia</taxon>
    </lineage>
</organism>
<comment type="pathway">
    <text evidence="12">Steroid metabolism; cholesterol degradation.</text>
</comment>
<dbReference type="EC" id="5.3.3.1" evidence="11"/>
<dbReference type="EMBL" id="CP088295">
    <property type="protein sequence ID" value="UUY05157.1"/>
    <property type="molecule type" value="Genomic_DNA"/>
</dbReference>
<evidence type="ECO:0000256" key="11">
    <source>
        <dbReference type="ARBA" id="ARBA00038856"/>
    </source>
</evidence>
<name>A0ABY5PKQ9_9ACTN</name>
<dbReference type="RefSeq" id="WP_353865620.1">
    <property type="nucleotide sequence ID" value="NZ_CP088295.1"/>
</dbReference>
<evidence type="ECO:0000313" key="19">
    <source>
        <dbReference type="Proteomes" id="UP001058860"/>
    </source>
</evidence>
<dbReference type="InterPro" id="IPR052542">
    <property type="entry name" value="Cholesterol_Oxidase"/>
</dbReference>
<evidence type="ECO:0000256" key="9">
    <source>
        <dbReference type="ARBA" id="ARBA00023221"/>
    </source>
</evidence>
<evidence type="ECO:0000259" key="16">
    <source>
        <dbReference type="Pfam" id="PF01266"/>
    </source>
</evidence>
<keyword evidence="6" id="KW-0560">Oxidoreductase</keyword>
<feature type="domain" description="Glucose-methanol-choline oxidoreductase C-terminal" evidence="17">
    <location>
        <begin position="456"/>
        <end position="521"/>
    </location>
</feature>
<dbReference type="PANTHER" id="PTHR47470:SF1">
    <property type="entry name" value="FAD-DEPENDENT OXIDOREDUCTASE 2 FAD BINDING DOMAIN-CONTAINING PROTEIN"/>
    <property type="match status" value="1"/>
</dbReference>
<reference evidence="19" key="1">
    <citation type="submission" date="2021-11" db="EMBL/GenBank/DDBJ databases">
        <title>Cultivation dependent microbiological survey of springs from the worlds oldest radium mine currently devoted to the extraction of radon-saturated water.</title>
        <authorList>
            <person name="Kapinusova G."/>
            <person name="Smrhova T."/>
            <person name="Strejcek M."/>
            <person name="Suman J."/>
            <person name="Jani K."/>
            <person name="Pajer P."/>
            <person name="Uhlik O."/>
        </authorList>
    </citation>
    <scope>NUCLEOTIDE SEQUENCE [LARGE SCALE GENOMIC DNA]</scope>
    <source>
        <strain evidence="19">J379</strain>
    </source>
</reference>
<evidence type="ECO:0000256" key="2">
    <source>
        <dbReference type="ARBA" id="ARBA00010790"/>
    </source>
</evidence>
<evidence type="ECO:0000259" key="17">
    <source>
        <dbReference type="Pfam" id="PF05199"/>
    </source>
</evidence>